<keyword evidence="1" id="KW-0812">Transmembrane</keyword>
<feature type="transmembrane region" description="Helical" evidence="1">
    <location>
        <begin position="54"/>
        <end position="74"/>
    </location>
</feature>
<dbReference type="PANTHER" id="PTHR41795:SF1">
    <property type="entry name" value="EXOPOLYSACCHARIDE SYNTHESIS PROTEIN"/>
    <property type="match status" value="1"/>
</dbReference>
<evidence type="ECO:0000313" key="3">
    <source>
        <dbReference type="Proteomes" id="UP000294813"/>
    </source>
</evidence>
<keyword evidence="1" id="KW-1133">Transmembrane helix</keyword>
<dbReference type="OrthoDB" id="21339at2"/>
<gene>
    <name evidence="2" type="ORF">EDD73_102102</name>
</gene>
<comment type="caution">
    <text evidence="2">The sequence shown here is derived from an EMBL/GenBank/DDBJ whole genome shotgun (WGS) entry which is preliminary data.</text>
</comment>
<reference evidence="2 3" key="1">
    <citation type="submission" date="2019-03" db="EMBL/GenBank/DDBJ databases">
        <title>Genomic Encyclopedia of Type Strains, Phase IV (KMG-IV): sequencing the most valuable type-strain genomes for metagenomic binning, comparative biology and taxonomic classification.</title>
        <authorList>
            <person name="Goeker M."/>
        </authorList>
    </citation>
    <scope>NUCLEOTIDE SEQUENCE [LARGE SCALE GENOMIC DNA]</scope>
    <source>
        <strain evidence="2 3">DSM 11170</strain>
    </source>
</reference>
<dbReference type="AlphaFoldDB" id="A0A4V2SY55"/>
<proteinExistence type="predicted"/>
<dbReference type="Proteomes" id="UP000294813">
    <property type="component" value="Unassembled WGS sequence"/>
</dbReference>
<keyword evidence="1" id="KW-0472">Membrane</keyword>
<feature type="transmembrane region" description="Helical" evidence="1">
    <location>
        <begin position="128"/>
        <end position="146"/>
    </location>
</feature>
<dbReference type="Pfam" id="PF06055">
    <property type="entry name" value="ExoD"/>
    <property type="match status" value="1"/>
</dbReference>
<name>A0A4V2SY55_9FIRM</name>
<protein>
    <recommendedName>
        <fullName evidence="4">Exopolysaccharide synthesis protein ExoD</fullName>
    </recommendedName>
</protein>
<evidence type="ECO:0008006" key="4">
    <source>
        <dbReference type="Google" id="ProtNLM"/>
    </source>
</evidence>
<dbReference type="RefSeq" id="WP_131917903.1">
    <property type="nucleotide sequence ID" value="NZ_JAOQNU010000002.1"/>
</dbReference>
<dbReference type="PIRSF" id="PIRSF033239">
    <property type="entry name" value="ExoD"/>
    <property type="match status" value="1"/>
</dbReference>
<evidence type="ECO:0000256" key="1">
    <source>
        <dbReference type="SAM" id="Phobius"/>
    </source>
</evidence>
<feature type="transmembrane region" description="Helical" evidence="1">
    <location>
        <begin position="177"/>
        <end position="201"/>
    </location>
</feature>
<dbReference type="EMBL" id="SLXT01000002">
    <property type="protein sequence ID" value="TCP68706.1"/>
    <property type="molecule type" value="Genomic_DNA"/>
</dbReference>
<keyword evidence="3" id="KW-1185">Reference proteome</keyword>
<dbReference type="InterPro" id="IPR010331">
    <property type="entry name" value="ExoD"/>
</dbReference>
<dbReference type="PANTHER" id="PTHR41795">
    <property type="entry name" value="EXOPOLYSACCHARIDE SYNTHESIS PROTEIN"/>
    <property type="match status" value="1"/>
</dbReference>
<accession>A0A4V2SY55</accession>
<evidence type="ECO:0000313" key="2">
    <source>
        <dbReference type="EMBL" id="TCP68706.1"/>
    </source>
</evidence>
<sequence>MNHQERFSQSLHRLSKVLPHDGLTLGGVVDLMGQQSIWTLCAVMTVPFLLPVSIPGSSTPIGVMIALLGVACLWDRPPALPRRVARHPIPSHAMRNVLEKASHLAHKLEALARPRWSWMTEQRLVRRLNAICLVCNALLLTLPLPLPMSNTIPAYGVLFLACGALMRDGLFVAGGYVMAVLSVIYFALVAILGVNGVSALLG</sequence>
<organism evidence="2 3">
    <name type="scientific">Heliophilum fasciatum</name>
    <dbReference type="NCBI Taxonomy" id="35700"/>
    <lineage>
        <taxon>Bacteria</taxon>
        <taxon>Bacillati</taxon>
        <taxon>Bacillota</taxon>
        <taxon>Clostridia</taxon>
        <taxon>Eubacteriales</taxon>
        <taxon>Heliobacteriaceae</taxon>
        <taxon>Heliophilum</taxon>
    </lineage>
</organism>